<dbReference type="GO" id="GO:0000271">
    <property type="term" value="P:polysaccharide biosynthetic process"/>
    <property type="evidence" value="ECO:0007669"/>
    <property type="project" value="InterPro"/>
</dbReference>
<dbReference type="Pfam" id="PF03721">
    <property type="entry name" value="UDPG_MGDP_dh_N"/>
    <property type="match status" value="1"/>
</dbReference>
<feature type="region of interest" description="Disordered" evidence="6">
    <location>
        <begin position="47"/>
        <end position="66"/>
    </location>
</feature>
<dbReference type="PANTHER" id="PTHR43491">
    <property type="entry name" value="UDP-N-ACETYL-D-MANNOSAMINE DEHYDROGENASE"/>
    <property type="match status" value="1"/>
</dbReference>
<dbReference type="GO" id="GO:0016628">
    <property type="term" value="F:oxidoreductase activity, acting on the CH-CH group of donors, NAD or NADP as acceptor"/>
    <property type="evidence" value="ECO:0007669"/>
    <property type="project" value="InterPro"/>
</dbReference>
<accession>A0A7G9Z0A4</accession>
<reference evidence="8" key="1">
    <citation type="submission" date="2020-06" db="EMBL/GenBank/DDBJ databases">
        <title>Unique genomic features of the anaerobic methanotrophic archaea.</title>
        <authorList>
            <person name="Chadwick G.L."/>
            <person name="Skennerton C.T."/>
            <person name="Laso-Perez R."/>
            <person name="Leu A.O."/>
            <person name="Speth D.R."/>
            <person name="Yu H."/>
            <person name="Morgan-Lang C."/>
            <person name="Hatzenpichler R."/>
            <person name="Goudeau D."/>
            <person name="Malmstrom R."/>
            <person name="Brazelton W.J."/>
            <person name="Woyke T."/>
            <person name="Hallam S.J."/>
            <person name="Tyson G.W."/>
            <person name="Wegener G."/>
            <person name="Boetius A."/>
            <person name="Orphan V."/>
        </authorList>
    </citation>
    <scope>NUCLEOTIDE SEQUENCE</scope>
</reference>
<dbReference type="InterPro" id="IPR036291">
    <property type="entry name" value="NAD(P)-bd_dom_sf"/>
</dbReference>
<protein>
    <recommendedName>
        <fullName evidence="3">UDP-N-acetyl-D-mannosamine dehydrogenase</fullName>
        <ecNumber evidence="2">1.1.1.336</ecNumber>
    </recommendedName>
    <alternativeName>
        <fullName evidence="4">UDP-ManNAc 6-dehydrogenase</fullName>
    </alternativeName>
</protein>
<proteinExistence type="inferred from homology"/>
<feature type="domain" description="UDP-glucose/GDP-mannose dehydrogenase N-terminal" evidence="7">
    <location>
        <begin position="5"/>
        <end position="44"/>
    </location>
</feature>
<dbReference type="EC" id="1.1.1.336" evidence="2"/>
<evidence type="ECO:0000259" key="7">
    <source>
        <dbReference type="Pfam" id="PF03721"/>
    </source>
</evidence>
<comment type="similarity">
    <text evidence="1">Belongs to the UDP-glucose/GDP-mannose dehydrogenase family.</text>
</comment>
<evidence type="ECO:0000256" key="5">
    <source>
        <dbReference type="ARBA" id="ARBA00049130"/>
    </source>
</evidence>
<dbReference type="SUPFAM" id="SSF51735">
    <property type="entry name" value="NAD(P)-binding Rossmann-fold domains"/>
    <property type="match status" value="1"/>
</dbReference>
<dbReference type="AlphaFoldDB" id="A0A7G9Z0A4"/>
<evidence type="ECO:0000256" key="3">
    <source>
        <dbReference type="ARBA" id="ARBA00016796"/>
    </source>
</evidence>
<dbReference type="GO" id="GO:0089714">
    <property type="term" value="F:UDP-N-acetyl-D-mannosamine dehydrogenase activity"/>
    <property type="evidence" value="ECO:0007669"/>
    <property type="project" value="UniProtKB-EC"/>
</dbReference>
<evidence type="ECO:0000256" key="4">
    <source>
        <dbReference type="ARBA" id="ARBA00030172"/>
    </source>
</evidence>
<organism evidence="8">
    <name type="scientific">Candidatus Methanophagaceae archaeon ANME-1 ERB6</name>
    <dbReference type="NCBI Taxonomy" id="2759912"/>
    <lineage>
        <taxon>Archaea</taxon>
        <taxon>Methanobacteriati</taxon>
        <taxon>Methanobacteriota</taxon>
        <taxon>Stenosarchaea group</taxon>
        <taxon>Methanomicrobia</taxon>
        <taxon>Candidatus Methanophagales</taxon>
        <taxon>Candidatus Methanophagaceae</taxon>
    </lineage>
</organism>
<evidence type="ECO:0000256" key="6">
    <source>
        <dbReference type="SAM" id="MobiDB-lite"/>
    </source>
</evidence>
<evidence type="ECO:0000256" key="1">
    <source>
        <dbReference type="ARBA" id="ARBA00006601"/>
    </source>
</evidence>
<dbReference type="EMBL" id="MT631548">
    <property type="protein sequence ID" value="QNO53688.1"/>
    <property type="molecule type" value="Genomic_DNA"/>
</dbReference>
<dbReference type="GO" id="GO:0051287">
    <property type="term" value="F:NAD binding"/>
    <property type="evidence" value="ECO:0007669"/>
    <property type="project" value="InterPro"/>
</dbReference>
<dbReference type="InterPro" id="IPR001732">
    <property type="entry name" value="UDP-Glc/GDP-Man_DH_N"/>
</dbReference>
<gene>
    <name evidence="8" type="primary">wecC_4</name>
    <name evidence="8" type="ORF">DJFKIEJF_00052</name>
</gene>
<evidence type="ECO:0000313" key="8">
    <source>
        <dbReference type="EMBL" id="QNO53688.1"/>
    </source>
</evidence>
<dbReference type="InterPro" id="IPR028359">
    <property type="entry name" value="UDP_ManNAc/GlcNAc_DH"/>
</dbReference>
<dbReference type="Gene3D" id="3.40.50.720">
    <property type="entry name" value="NAD(P)-binding Rossmann-like Domain"/>
    <property type="match status" value="1"/>
</dbReference>
<name>A0A7G9Z0A4_9EURY</name>
<evidence type="ECO:0000256" key="2">
    <source>
        <dbReference type="ARBA" id="ARBA00012935"/>
    </source>
</evidence>
<dbReference type="PANTHER" id="PTHR43491:SF2">
    <property type="entry name" value="UDP-N-ACETYL-D-MANNOSAMINE DEHYDROGENASE"/>
    <property type="match status" value="1"/>
</dbReference>
<keyword evidence="8" id="KW-0560">Oxidoreductase</keyword>
<sequence>MKNKTVCIVGLGYVGLPLAEAFSKHLKVIGYDIDEEKVKRLSDENNNEDNIEFTSDPAQIKQADFV</sequence>
<comment type="catalytic activity">
    <reaction evidence="5">
        <text>UDP-N-acetyl-alpha-D-mannosamine + 2 NAD(+) + H2O = UDP-N-acetyl-alpha-D-mannosaminouronate + 2 NADH + 3 H(+)</text>
        <dbReference type="Rhea" id="RHEA:25780"/>
        <dbReference type="ChEBI" id="CHEBI:15377"/>
        <dbReference type="ChEBI" id="CHEBI:15378"/>
        <dbReference type="ChEBI" id="CHEBI:57540"/>
        <dbReference type="ChEBI" id="CHEBI:57945"/>
        <dbReference type="ChEBI" id="CHEBI:68623"/>
        <dbReference type="ChEBI" id="CHEBI:70731"/>
        <dbReference type="EC" id="1.1.1.336"/>
    </reaction>
</comment>